<evidence type="ECO:0000313" key="2">
    <source>
        <dbReference type="Proteomes" id="UP000188637"/>
    </source>
</evidence>
<evidence type="ECO:0000313" key="1">
    <source>
        <dbReference type="EMBL" id="ONI45283.1"/>
    </source>
</evidence>
<gene>
    <name evidence="1" type="ORF">AN640_04815</name>
</gene>
<comment type="caution">
    <text evidence="1">The sequence shown here is derived from an EMBL/GenBank/DDBJ whole genome shotgun (WGS) entry which is preliminary data.</text>
</comment>
<reference evidence="1" key="1">
    <citation type="submission" date="2016-08" db="EMBL/GenBank/DDBJ databases">
        <authorList>
            <person name="Ngugi D.K."/>
            <person name="Miyake S."/>
            <person name="Stingl U."/>
        </authorList>
    </citation>
    <scope>NUCLEOTIDE SEQUENCE</scope>
    <source>
        <strain evidence="1">SCG-D08WGA-EpuloA1</strain>
    </source>
</reference>
<protein>
    <submittedName>
        <fullName evidence="1">GPR endopeptidase</fullName>
    </submittedName>
</protein>
<keyword evidence="2" id="KW-1185">Reference proteome</keyword>
<dbReference type="Proteomes" id="UP000188637">
    <property type="component" value="Unassembled WGS sequence"/>
</dbReference>
<organism evidence="1 2">
    <name type="scientific">Candidatus Epulonipiscium fishelsonii</name>
    <dbReference type="NCBI Taxonomy" id="77094"/>
    <lineage>
        <taxon>Bacteria</taxon>
        <taxon>Bacillati</taxon>
        <taxon>Bacillota</taxon>
        <taxon>Clostridia</taxon>
        <taxon>Lachnospirales</taxon>
        <taxon>Lachnospiraceae</taxon>
        <taxon>Candidatus Epulonipiscium</taxon>
    </lineage>
</organism>
<proteinExistence type="predicted"/>
<sequence length="296" mass="32262">MQIDEQEFFKKTHIEITSEDGAKIMGKPIGKYITIESQSLKENNPQAHKQIIQEVANIIKSLLPKVDEKLKVLAIGLGNRQATPDTLGPYVTDKVFVTRHLMEFVPAEIEKNVANLSSLAPGVMGLTGIETSEIVKGTAEHIKPHCIIAIDSLGARSASRINTTIQITNTGISPGAGIGNKRKQLDESTVGCPVIAIGVPTVVDAATLVNDTMDYLIESMLSETQDATFYQMLKDLGDQEKYSLIKKTITPTIGNLFVTPKDIDEVIMYLGNVISNAINIAVHPSITIDDINKYAY</sequence>
<dbReference type="EMBL" id="LJHD01000066">
    <property type="protein sequence ID" value="ONI45283.1"/>
    <property type="molecule type" value="Genomic_DNA"/>
</dbReference>
<accession>A0ACC8XIR7</accession>
<name>A0ACC8XIR7_9FIRM</name>